<organism evidence="1 2">
    <name type="scientific">Paenibacillus thailandensis</name>
    <dbReference type="NCBI Taxonomy" id="393250"/>
    <lineage>
        <taxon>Bacteria</taxon>
        <taxon>Bacillati</taxon>
        <taxon>Bacillota</taxon>
        <taxon>Bacilli</taxon>
        <taxon>Bacillales</taxon>
        <taxon>Paenibacillaceae</taxon>
        <taxon>Paenibacillus</taxon>
    </lineage>
</organism>
<gene>
    <name evidence="1" type="ORF">ACFSW5_03925</name>
</gene>
<sequence>MGNYHICAFCGNLHEKTNYHNMCKSCEEMYHKIRDVVVAYPDTIVLEVSNLTGISVSRILSFVKNGYFRMTEGTIEVLK</sequence>
<evidence type="ECO:0000313" key="1">
    <source>
        <dbReference type="EMBL" id="MFD2659410.1"/>
    </source>
</evidence>
<comment type="caution">
    <text evidence="1">The sequence shown here is derived from an EMBL/GenBank/DDBJ whole genome shotgun (WGS) entry which is preliminary data.</text>
</comment>
<dbReference type="RefSeq" id="WP_379270099.1">
    <property type="nucleotide sequence ID" value="NZ_JBHUGT010000040.1"/>
</dbReference>
<proteinExistence type="predicted"/>
<evidence type="ECO:0008006" key="3">
    <source>
        <dbReference type="Google" id="ProtNLM"/>
    </source>
</evidence>
<dbReference type="Proteomes" id="UP001597493">
    <property type="component" value="Unassembled WGS sequence"/>
</dbReference>
<dbReference type="EMBL" id="JBHUMY010000003">
    <property type="protein sequence ID" value="MFD2659410.1"/>
    <property type="molecule type" value="Genomic_DNA"/>
</dbReference>
<name>A0ABW5QTL3_9BACL</name>
<reference evidence="2" key="1">
    <citation type="journal article" date="2019" name="Int. J. Syst. Evol. Microbiol.">
        <title>The Global Catalogue of Microorganisms (GCM) 10K type strain sequencing project: providing services to taxonomists for standard genome sequencing and annotation.</title>
        <authorList>
            <consortium name="The Broad Institute Genomics Platform"/>
            <consortium name="The Broad Institute Genome Sequencing Center for Infectious Disease"/>
            <person name="Wu L."/>
            <person name="Ma J."/>
        </authorList>
    </citation>
    <scope>NUCLEOTIDE SEQUENCE [LARGE SCALE GENOMIC DNA]</scope>
    <source>
        <strain evidence="2">TISTR 1827</strain>
    </source>
</reference>
<keyword evidence="2" id="KW-1185">Reference proteome</keyword>
<accession>A0ABW5QTL3</accession>
<evidence type="ECO:0000313" key="2">
    <source>
        <dbReference type="Proteomes" id="UP001597493"/>
    </source>
</evidence>
<protein>
    <recommendedName>
        <fullName evidence="3">DNA-binding protein</fullName>
    </recommendedName>
</protein>